<evidence type="ECO:0000313" key="2">
    <source>
        <dbReference type="EMBL" id="CAN99096.1"/>
    </source>
</evidence>
<gene>
    <name evidence="2" type="ordered locus">sce8924</name>
</gene>
<keyword evidence="3" id="KW-1185">Reference proteome</keyword>
<dbReference type="AlphaFoldDB" id="A9G903"/>
<evidence type="ECO:0000256" key="1">
    <source>
        <dbReference type="SAM" id="MobiDB-lite"/>
    </source>
</evidence>
<sequence length="130" mass="14460">MLRCLREKPDLPNYLFCAEDFASWVVPDAKREIEKLLPAYTDIECKYVWDFRYEPEKVDPKMVDIDAIESDDIIQAMITLPGPPPGWAIPRFAPLLCPLGAGEGWGCPPRPSDSFPTGGEPTDPPGGDQP</sequence>
<name>A9G903_SORC5</name>
<protein>
    <submittedName>
        <fullName evidence="2">Uncharacterized protein</fullName>
    </submittedName>
</protein>
<dbReference type="KEGG" id="scl:sce8924"/>
<dbReference type="HOGENOM" id="CLU_1936741_0_0_7"/>
<dbReference type="EMBL" id="AM746676">
    <property type="protein sequence ID" value="CAN99096.1"/>
    <property type="molecule type" value="Genomic_DNA"/>
</dbReference>
<proteinExistence type="predicted"/>
<accession>A9G903</accession>
<dbReference type="STRING" id="448385.sce8924"/>
<dbReference type="Proteomes" id="UP000002139">
    <property type="component" value="Chromosome"/>
</dbReference>
<feature type="compositionally biased region" description="Low complexity" evidence="1">
    <location>
        <begin position="116"/>
        <end position="130"/>
    </location>
</feature>
<reference evidence="2 3" key="1">
    <citation type="journal article" date="2007" name="Nat. Biotechnol.">
        <title>Complete genome sequence of the myxobacterium Sorangium cellulosum.</title>
        <authorList>
            <person name="Schneiker S."/>
            <person name="Perlova O."/>
            <person name="Kaiser O."/>
            <person name="Gerth K."/>
            <person name="Alici A."/>
            <person name="Altmeyer M.O."/>
            <person name="Bartels D."/>
            <person name="Bekel T."/>
            <person name="Beyer S."/>
            <person name="Bode E."/>
            <person name="Bode H.B."/>
            <person name="Bolten C.J."/>
            <person name="Choudhuri J.V."/>
            <person name="Doss S."/>
            <person name="Elnakady Y.A."/>
            <person name="Frank B."/>
            <person name="Gaigalat L."/>
            <person name="Goesmann A."/>
            <person name="Groeger C."/>
            <person name="Gross F."/>
            <person name="Jelsbak L."/>
            <person name="Jelsbak L."/>
            <person name="Kalinowski J."/>
            <person name="Kegler C."/>
            <person name="Knauber T."/>
            <person name="Konietzny S."/>
            <person name="Kopp M."/>
            <person name="Krause L."/>
            <person name="Krug D."/>
            <person name="Linke B."/>
            <person name="Mahmud T."/>
            <person name="Martinez-Arias R."/>
            <person name="McHardy A.C."/>
            <person name="Merai M."/>
            <person name="Meyer F."/>
            <person name="Mormann S."/>
            <person name="Munoz-Dorado J."/>
            <person name="Perez J."/>
            <person name="Pradella S."/>
            <person name="Rachid S."/>
            <person name="Raddatz G."/>
            <person name="Rosenau F."/>
            <person name="Rueckert C."/>
            <person name="Sasse F."/>
            <person name="Scharfe M."/>
            <person name="Schuster S.C."/>
            <person name="Suen G."/>
            <person name="Treuner-Lange A."/>
            <person name="Velicer G.J."/>
            <person name="Vorholter F.-J."/>
            <person name="Weissman K.J."/>
            <person name="Welch R.D."/>
            <person name="Wenzel S.C."/>
            <person name="Whitworth D.E."/>
            <person name="Wilhelm S."/>
            <person name="Wittmann C."/>
            <person name="Bloecker H."/>
            <person name="Puehler A."/>
            <person name="Mueller R."/>
        </authorList>
    </citation>
    <scope>NUCLEOTIDE SEQUENCE [LARGE SCALE GENOMIC DNA]</scope>
    <source>
        <strain evidence="3">So ce56</strain>
    </source>
</reference>
<evidence type="ECO:0000313" key="3">
    <source>
        <dbReference type="Proteomes" id="UP000002139"/>
    </source>
</evidence>
<organism evidence="2 3">
    <name type="scientific">Sorangium cellulosum (strain So ce56)</name>
    <name type="common">Polyangium cellulosum (strain So ce56)</name>
    <dbReference type="NCBI Taxonomy" id="448385"/>
    <lineage>
        <taxon>Bacteria</taxon>
        <taxon>Pseudomonadati</taxon>
        <taxon>Myxococcota</taxon>
        <taxon>Polyangia</taxon>
        <taxon>Polyangiales</taxon>
        <taxon>Polyangiaceae</taxon>
        <taxon>Sorangium</taxon>
    </lineage>
</organism>
<feature type="region of interest" description="Disordered" evidence="1">
    <location>
        <begin position="107"/>
        <end position="130"/>
    </location>
</feature>